<comment type="catalytic activity">
    <reaction evidence="2">
        <text>2,5-diamino-6-hydroxy-4-(5-phosphoribosylamino)-pyrimidine + H2O = 2,5,6-triamino-4-hydroxypyrimidine + D-ribose 5-phosphate</text>
        <dbReference type="Rhea" id="RHEA:23436"/>
        <dbReference type="ChEBI" id="CHEBI:15377"/>
        <dbReference type="ChEBI" id="CHEBI:58614"/>
        <dbReference type="ChEBI" id="CHEBI:78346"/>
        <dbReference type="ChEBI" id="CHEBI:137796"/>
    </reaction>
</comment>
<dbReference type="STRING" id="860235.AOZ06_10755"/>
<dbReference type="Pfam" id="PF08719">
    <property type="entry name" value="NADAR"/>
    <property type="match status" value="1"/>
</dbReference>
<evidence type="ECO:0000256" key="2">
    <source>
        <dbReference type="ARBA" id="ARBA00000751"/>
    </source>
</evidence>
<dbReference type="InterPro" id="IPR037238">
    <property type="entry name" value="YbiA-like_sf"/>
</dbReference>
<dbReference type="RefSeq" id="WP_054289308.1">
    <property type="nucleotide sequence ID" value="NZ_CP012752.1"/>
</dbReference>
<name>A0A0N9HUX3_9PSEU</name>
<reference evidence="4 5" key="1">
    <citation type="submission" date="2015-07" db="EMBL/GenBank/DDBJ databases">
        <title>Genome sequencing of Kibdelosporangium phytohabitans.</title>
        <authorList>
            <person name="Qin S."/>
            <person name="Xing K."/>
        </authorList>
    </citation>
    <scope>NUCLEOTIDE SEQUENCE [LARGE SCALE GENOMIC DNA]</scope>
    <source>
        <strain evidence="4 5">KLBMP1111</strain>
    </source>
</reference>
<dbReference type="CDD" id="cd15457">
    <property type="entry name" value="NADAR"/>
    <property type="match status" value="1"/>
</dbReference>
<gene>
    <name evidence="4" type="ORF">AOZ06_10755</name>
</gene>
<comment type="catalytic activity">
    <reaction evidence="1">
        <text>5-amino-6-(5-phospho-D-ribosylamino)uracil + H2O = 5,6-diaminouracil + D-ribose 5-phosphate</text>
        <dbReference type="Rhea" id="RHEA:55020"/>
        <dbReference type="ChEBI" id="CHEBI:15377"/>
        <dbReference type="ChEBI" id="CHEBI:46252"/>
        <dbReference type="ChEBI" id="CHEBI:58453"/>
        <dbReference type="ChEBI" id="CHEBI:78346"/>
    </reaction>
</comment>
<dbReference type="NCBIfam" id="TIGR02464">
    <property type="entry name" value="ribofla_fusion"/>
    <property type="match status" value="1"/>
</dbReference>
<accession>A0A0N9HUX3</accession>
<evidence type="ECO:0000313" key="4">
    <source>
        <dbReference type="EMBL" id="ALG07340.1"/>
    </source>
</evidence>
<sequence length="179" mass="20080">MDRAELTKRMADGHQPEFLFFWGHTPTPGHRVGRWLLSQWWVADFSADGVVYRSAEHFMMAEKARLFGDEEMLARILAAGTPADAKKLGRAVRDFNQDTWAANRYDIVVRGSVAKFSHERAMTEFLVGTGEKVLVEAAPRDVVWGIGLGKDNPRAQHPSQWRGQNLLGFALMDARAALA</sequence>
<proteinExistence type="predicted"/>
<dbReference type="KEGG" id="kphy:AOZ06_10755"/>
<dbReference type="SUPFAM" id="SSF143990">
    <property type="entry name" value="YbiA-like"/>
    <property type="match status" value="1"/>
</dbReference>
<dbReference type="AlphaFoldDB" id="A0A0N9HUX3"/>
<dbReference type="Gene3D" id="1.10.357.40">
    <property type="entry name" value="YbiA-like"/>
    <property type="match status" value="1"/>
</dbReference>
<protein>
    <recommendedName>
        <fullName evidence="3">NADAR domain-containing protein</fullName>
    </recommendedName>
</protein>
<evidence type="ECO:0000313" key="5">
    <source>
        <dbReference type="Proteomes" id="UP000063699"/>
    </source>
</evidence>
<feature type="domain" description="NADAR" evidence="3">
    <location>
        <begin position="20"/>
        <end position="178"/>
    </location>
</feature>
<dbReference type="EMBL" id="CP012752">
    <property type="protein sequence ID" value="ALG07340.1"/>
    <property type="molecule type" value="Genomic_DNA"/>
</dbReference>
<dbReference type="Proteomes" id="UP000063699">
    <property type="component" value="Chromosome"/>
</dbReference>
<evidence type="ECO:0000259" key="3">
    <source>
        <dbReference type="Pfam" id="PF08719"/>
    </source>
</evidence>
<organism evidence="4 5">
    <name type="scientific">Kibdelosporangium phytohabitans</name>
    <dbReference type="NCBI Taxonomy" id="860235"/>
    <lineage>
        <taxon>Bacteria</taxon>
        <taxon>Bacillati</taxon>
        <taxon>Actinomycetota</taxon>
        <taxon>Actinomycetes</taxon>
        <taxon>Pseudonocardiales</taxon>
        <taxon>Pseudonocardiaceae</taxon>
        <taxon>Kibdelosporangium</taxon>
    </lineage>
</organism>
<evidence type="ECO:0000256" key="1">
    <source>
        <dbReference type="ARBA" id="ARBA00000022"/>
    </source>
</evidence>
<dbReference type="InterPro" id="IPR012816">
    <property type="entry name" value="NADAR"/>
</dbReference>
<keyword evidence="5" id="KW-1185">Reference proteome</keyword>